<reference evidence="1 2" key="2">
    <citation type="submission" date="2020-03" db="EMBL/GenBank/DDBJ databases">
        <authorList>
            <person name="Ichikawa N."/>
            <person name="Kimura A."/>
            <person name="Kitahashi Y."/>
            <person name="Uohara A."/>
        </authorList>
    </citation>
    <scope>NUCLEOTIDE SEQUENCE [LARGE SCALE GENOMIC DNA]</scope>
    <source>
        <strain evidence="1 2">NBRC 105367</strain>
    </source>
</reference>
<dbReference type="Gene3D" id="3.40.50.150">
    <property type="entry name" value="Vaccinia Virus protein VP39"/>
    <property type="match status" value="1"/>
</dbReference>
<dbReference type="EMBL" id="AP022871">
    <property type="protein sequence ID" value="BCB82979.1"/>
    <property type="molecule type" value="Genomic_DNA"/>
</dbReference>
<evidence type="ECO:0000313" key="2">
    <source>
        <dbReference type="Proteomes" id="UP000503011"/>
    </source>
</evidence>
<dbReference type="CDD" id="cd02440">
    <property type="entry name" value="AdoMet_MTases"/>
    <property type="match status" value="1"/>
</dbReference>
<keyword evidence="1" id="KW-0808">Transferase</keyword>
<dbReference type="SUPFAM" id="SSF53335">
    <property type="entry name" value="S-adenosyl-L-methionine-dependent methyltransferases"/>
    <property type="match status" value="1"/>
</dbReference>
<dbReference type="GO" id="GO:0008168">
    <property type="term" value="F:methyltransferase activity"/>
    <property type="evidence" value="ECO:0007669"/>
    <property type="project" value="UniProtKB-KW"/>
</dbReference>
<dbReference type="Proteomes" id="UP000503011">
    <property type="component" value="Chromosome"/>
</dbReference>
<dbReference type="AlphaFoldDB" id="A0A6F8YAC2"/>
<organism evidence="1 2">
    <name type="scientific">Phytohabitans suffuscus</name>
    <dbReference type="NCBI Taxonomy" id="624315"/>
    <lineage>
        <taxon>Bacteria</taxon>
        <taxon>Bacillati</taxon>
        <taxon>Actinomycetota</taxon>
        <taxon>Actinomycetes</taxon>
        <taxon>Micromonosporales</taxon>
        <taxon>Micromonosporaceae</taxon>
    </lineage>
</organism>
<sequence length="210" mass="22856">MLYDDDLALSAVVANCAMNRERQLAGVNSYTRELGFNPLDRVRSGALRGQRSSWLDLCCGTGRALLRAAHLLRRDGLADRVVLVGVDHFDPLPDANLPVELVCAPVTSWAPARRFDLITCVHGLHYVGDKLAAITRAASWLTEGGQLVADLDLTSIRLPDGRPAGRALAGALRQAGFEYDSRRRRISCAGRRDAELSYAYLGADDKAGPR</sequence>
<reference evidence="1 2" key="1">
    <citation type="submission" date="2020-03" db="EMBL/GenBank/DDBJ databases">
        <title>Whole genome shotgun sequence of Phytohabitans suffuscus NBRC 105367.</title>
        <authorList>
            <person name="Komaki H."/>
            <person name="Tamura T."/>
        </authorList>
    </citation>
    <scope>NUCLEOTIDE SEQUENCE [LARGE SCALE GENOMIC DNA]</scope>
    <source>
        <strain evidence="1 2">NBRC 105367</strain>
    </source>
</reference>
<dbReference type="KEGG" id="psuu:Psuf_002920"/>
<proteinExistence type="predicted"/>
<dbReference type="InterPro" id="IPR029063">
    <property type="entry name" value="SAM-dependent_MTases_sf"/>
</dbReference>
<keyword evidence="2" id="KW-1185">Reference proteome</keyword>
<accession>A0A6F8YAC2</accession>
<dbReference type="GO" id="GO:0032259">
    <property type="term" value="P:methylation"/>
    <property type="evidence" value="ECO:0007669"/>
    <property type="project" value="UniProtKB-KW"/>
</dbReference>
<evidence type="ECO:0000313" key="1">
    <source>
        <dbReference type="EMBL" id="BCB82979.1"/>
    </source>
</evidence>
<name>A0A6F8YAC2_9ACTN</name>
<protein>
    <submittedName>
        <fullName evidence="1">Methyltransferase</fullName>
    </submittedName>
</protein>
<keyword evidence="1" id="KW-0489">Methyltransferase</keyword>
<dbReference type="Pfam" id="PF13489">
    <property type="entry name" value="Methyltransf_23"/>
    <property type="match status" value="1"/>
</dbReference>
<gene>
    <name evidence="1" type="ORF">Psuf_002920</name>
</gene>